<sequence>MADCSISPTPASTGIQLNKIVSSAFKNVFMYRSTIGALQYLTITRPELTFIVNKLSQFMHKPTDMHWSSCKWVFRYLQGTKTFGLQIRPSSDITISGYIDMDWASNADDRRSTGSYCIFLGQNLVSWSSKKQHVVACSSTESEYRSLANGAAEVLWLQSLLNELQVELNRVPVIWYDNVEVGYLAENTVHHQRMKHIEIDAHFVRDRVIQKKLEFRYVPSFEQIADVLTKVLPSSQFLVLWCKLNLKASLFRLRRNDKIS</sequence>
<dbReference type="CDD" id="cd09272">
    <property type="entry name" value="RNase_HI_RT_Ty1"/>
    <property type="match status" value="1"/>
</dbReference>
<reference evidence="1" key="1">
    <citation type="submission" date="2025-05" db="UniProtKB">
        <authorList>
            <consortium name="RefSeq"/>
        </authorList>
    </citation>
    <scope>NUCLEOTIDE SEQUENCE [LARGE SCALE GENOMIC DNA]</scope>
</reference>
<accession>A0ABM3I8Y8</accession>
<protein>
    <submittedName>
        <fullName evidence="2">Secreted RxLR effector protein 161-like</fullName>
    </submittedName>
</protein>
<name>A0ABM3I8Y8_ZIZJJ</name>
<evidence type="ECO:0000313" key="2">
    <source>
        <dbReference type="RefSeq" id="XP_048323521.1"/>
    </source>
</evidence>
<keyword evidence="1" id="KW-1185">Reference proteome</keyword>
<evidence type="ECO:0000313" key="1">
    <source>
        <dbReference type="Proteomes" id="UP001652623"/>
    </source>
</evidence>
<dbReference type="GeneID" id="125420706"/>
<dbReference type="InterPro" id="IPR043502">
    <property type="entry name" value="DNA/RNA_pol_sf"/>
</dbReference>
<dbReference type="SUPFAM" id="SSF56672">
    <property type="entry name" value="DNA/RNA polymerases"/>
    <property type="match status" value="1"/>
</dbReference>
<proteinExistence type="predicted"/>
<gene>
    <name evidence="2" type="primary">LOC125420706</name>
</gene>
<dbReference type="Proteomes" id="UP001652623">
    <property type="component" value="Chromosome 1"/>
</dbReference>
<dbReference type="RefSeq" id="XP_048323521.1">
    <property type="nucleotide sequence ID" value="XM_048467564.1"/>
</dbReference>
<organism evidence="1 2">
    <name type="scientific">Ziziphus jujuba</name>
    <name type="common">Chinese jujube</name>
    <name type="synonym">Ziziphus sativa</name>
    <dbReference type="NCBI Taxonomy" id="326968"/>
    <lineage>
        <taxon>Eukaryota</taxon>
        <taxon>Viridiplantae</taxon>
        <taxon>Streptophyta</taxon>
        <taxon>Embryophyta</taxon>
        <taxon>Tracheophyta</taxon>
        <taxon>Spermatophyta</taxon>
        <taxon>Magnoliopsida</taxon>
        <taxon>eudicotyledons</taxon>
        <taxon>Gunneridae</taxon>
        <taxon>Pentapetalae</taxon>
        <taxon>rosids</taxon>
        <taxon>fabids</taxon>
        <taxon>Rosales</taxon>
        <taxon>Rhamnaceae</taxon>
        <taxon>Paliureae</taxon>
        <taxon>Ziziphus</taxon>
    </lineage>
</organism>
<dbReference type="PANTHER" id="PTHR11439:SF500">
    <property type="entry name" value="RNA-DIRECTED DNA POLYMERASE"/>
    <property type="match status" value="1"/>
</dbReference>
<dbReference type="PANTHER" id="PTHR11439">
    <property type="entry name" value="GAG-POL-RELATED RETROTRANSPOSON"/>
    <property type="match status" value="1"/>
</dbReference>
<reference evidence="2" key="2">
    <citation type="submission" date="2025-08" db="UniProtKB">
        <authorList>
            <consortium name="RefSeq"/>
        </authorList>
    </citation>
    <scope>IDENTIFICATION</scope>
    <source>
        <tissue evidence="2">Seedling</tissue>
    </source>
</reference>